<dbReference type="GO" id="GO:0098978">
    <property type="term" value="C:glutamatergic synapse"/>
    <property type="evidence" value="ECO:0007669"/>
    <property type="project" value="TreeGrafter"/>
</dbReference>
<feature type="region of interest" description="Disordered" evidence="10">
    <location>
        <begin position="460"/>
        <end position="488"/>
    </location>
</feature>
<evidence type="ECO:0000256" key="7">
    <source>
        <dbReference type="ARBA" id="ARBA00038259"/>
    </source>
</evidence>
<feature type="repeat" description="TPR" evidence="9">
    <location>
        <begin position="1333"/>
        <end position="1366"/>
    </location>
</feature>
<comment type="subcellular location">
    <subcellularLocation>
        <location evidence="6">Postsynapse</location>
    </subcellularLocation>
</comment>
<dbReference type="Proteomes" id="UP000694412">
    <property type="component" value="Chromosome 7"/>
</dbReference>
<organism evidence="13 14">
    <name type="scientific">Coturnix japonica</name>
    <name type="common">Japanese quail</name>
    <name type="synonym">Coturnix coturnix japonica</name>
    <dbReference type="NCBI Taxonomy" id="93934"/>
    <lineage>
        <taxon>Eukaryota</taxon>
        <taxon>Metazoa</taxon>
        <taxon>Chordata</taxon>
        <taxon>Craniata</taxon>
        <taxon>Vertebrata</taxon>
        <taxon>Euteleostomi</taxon>
        <taxon>Archelosauria</taxon>
        <taxon>Archosauria</taxon>
        <taxon>Dinosauria</taxon>
        <taxon>Saurischia</taxon>
        <taxon>Theropoda</taxon>
        <taxon>Coelurosauria</taxon>
        <taxon>Aves</taxon>
        <taxon>Neognathae</taxon>
        <taxon>Galloanserae</taxon>
        <taxon>Galliformes</taxon>
        <taxon>Phasianidae</taxon>
        <taxon>Perdicinae</taxon>
        <taxon>Coturnix</taxon>
    </lineage>
</organism>
<dbReference type="Pfam" id="PF12796">
    <property type="entry name" value="Ank_2"/>
    <property type="match status" value="2"/>
</dbReference>
<evidence type="ECO:0000256" key="3">
    <source>
        <dbReference type="ARBA" id="ARBA00022803"/>
    </source>
</evidence>
<evidence type="ECO:0000256" key="8">
    <source>
        <dbReference type="PROSITE-ProRule" id="PRU00023"/>
    </source>
</evidence>
<dbReference type="Pfam" id="PF00023">
    <property type="entry name" value="Ank"/>
    <property type="match status" value="1"/>
</dbReference>
<feature type="region of interest" description="Disordered" evidence="10">
    <location>
        <begin position="1794"/>
        <end position="1827"/>
    </location>
</feature>
<evidence type="ECO:0000256" key="9">
    <source>
        <dbReference type="PROSITE-ProRule" id="PRU00339"/>
    </source>
</evidence>
<dbReference type="GO" id="GO:0007520">
    <property type="term" value="P:myoblast fusion"/>
    <property type="evidence" value="ECO:0007669"/>
    <property type="project" value="Ensembl"/>
</dbReference>
<feature type="region of interest" description="Disordered" evidence="10">
    <location>
        <begin position="1422"/>
        <end position="1503"/>
    </location>
</feature>
<feature type="repeat" description="ANK" evidence="8">
    <location>
        <begin position="1141"/>
        <end position="1173"/>
    </location>
</feature>
<dbReference type="GO" id="GO:0099175">
    <property type="term" value="P:regulation of postsynapse organization"/>
    <property type="evidence" value="ECO:0007669"/>
    <property type="project" value="TreeGrafter"/>
</dbReference>
<keyword evidence="14" id="KW-1185">Reference proteome</keyword>
<keyword evidence="5 8" id="KW-0040">ANK repeat</keyword>
<name>A0A8C2UI79_COTJA</name>
<gene>
    <name evidence="13" type="primary">TANC1</name>
</gene>
<feature type="repeat" description="ANK" evidence="8">
    <location>
        <begin position="1174"/>
        <end position="1206"/>
    </location>
</feature>
<dbReference type="GeneTree" id="ENSGT00940000155655"/>
<protein>
    <submittedName>
        <fullName evidence="13">Tetratricopeptide repeat, ankyrin repeat and coiled-coil containing 1</fullName>
    </submittedName>
</protein>
<dbReference type="CTD" id="85461"/>
<dbReference type="FunFam" id="1.25.40.20:FF:000022">
    <property type="entry name" value="protein TANC2 isoform X1"/>
    <property type="match status" value="1"/>
</dbReference>
<dbReference type="KEGG" id="cjo:107317072"/>
<dbReference type="Gene3D" id="1.25.40.20">
    <property type="entry name" value="Ankyrin repeat-containing domain"/>
    <property type="match status" value="3"/>
</dbReference>
<dbReference type="PROSITE" id="PS50005">
    <property type="entry name" value="TPR"/>
    <property type="match status" value="2"/>
</dbReference>
<accession>A0A8C2UI79</accession>
<feature type="domain" description="TANC1/2-like winged helix" evidence="12">
    <location>
        <begin position="741"/>
        <end position="893"/>
    </location>
</feature>
<dbReference type="GO" id="GO:0008542">
    <property type="term" value="P:visual learning"/>
    <property type="evidence" value="ECO:0007669"/>
    <property type="project" value="Ensembl"/>
</dbReference>
<feature type="compositionally biased region" description="Polar residues" evidence="10">
    <location>
        <begin position="1614"/>
        <end position="1631"/>
    </location>
</feature>
<dbReference type="InterPro" id="IPR019734">
    <property type="entry name" value="TPR_rpt"/>
</dbReference>
<dbReference type="SUPFAM" id="SSF48452">
    <property type="entry name" value="TPR-like"/>
    <property type="match status" value="1"/>
</dbReference>
<feature type="compositionally biased region" description="Polar residues" evidence="10">
    <location>
        <begin position="1483"/>
        <end position="1493"/>
    </location>
</feature>
<feature type="compositionally biased region" description="Polar residues" evidence="10">
    <location>
        <begin position="1427"/>
        <end position="1437"/>
    </location>
</feature>
<feature type="region of interest" description="Disordered" evidence="10">
    <location>
        <begin position="171"/>
        <end position="308"/>
    </location>
</feature>
<dbReference type="SMART" id="SM00248">
    <property type="entry name" value="ANK"/>
    <property type="match status" value="10"/>
</dbReference>
<dbReference type="GO" id="GO:0098794">
    <property type="term" value="C:postsynapse"/>
    <property type="evidence" value="ECO:0007669"/>
    <property type="project" value="UniProtKB-SubCell"/>
</dbReference>
<dbReference type="GO" id="GO:0043679">
    <property type="term" value="C:axon terminus"/>
    <property type="evidence" value="ECO:0007669"/>
    <property type="project" value="Ensembl"/>
</dbReference>
<reference evidence="13" key="2">
    <citation type="submission" date="2025-08" db="UniProtKB">
        <authorList>
            <consortium name="Ensembl"/>
        </authorList>
    </citation>
    <scope>IDENTIFICATION</scope>
</reference>
<evidence type="ECO:0000256" key="4">
    <source>
        <dbReference type="ARBA" id="ARBA00023018"/>
    </source>
</evidence>
<dbReference type="SUPFAM" id="SSF48403">
    <property type="entry name" value="Ankyrin repeat"/>
    <property type="match status" value="1"/>
</dbReference>
<feature type="region of interest" description="Disordered" evidence="10">
    <location>
        <begin position="1530"/>
        <end position="1560"/>
    </location>
</feature>
<dbReference type="InterPro" id="IPR002110">
    <property type="entry name" value="Ankyrin_rpt"/>
</dbReference>
<feature type="compositionally biased region" description="Low complexity" evidence="10">
    <location>
        <begin position="1706"/>
        <end position="1736"/>
    </location>
</feature>
<feature type="repeat" description="ANK" evidence="8">
    <location>
        <begin position="964"/>
        <end position="996"/>
    </location>
</feature>
<dbReference type="PROSITE" id="PS50297">
    <property type="entry name" value="ANK_REP_REGION"/>
    <property type="match status" value="6"/>
</dbReference>
<dbReference type="Gene3D" id="1.25.40.10">
    <property type="entry name" value="Tetratricopeptide repeat domain"/>
    <property type="match status" value="1"/>
</dbReference>
<dbReference type="InterPro" id="IPR058056">
    <property type="entry name" value="WH_TANC1/2"/>
</dbReference>
<evidence type="ECO:0000259" key="11">
    <source>
        <dbReference type="Pfam" id="PF25520"/>
    </source>
</evidence>
<dbReference type="InterPro" id="IPR036770">
    <property type="entry name" value="Ankyrin_rpt-contain_sf"/>
</dbReference>
<keyword evidence="4" id="KW-0770">Synapse</keyword>
<dbReference type="Pfam" id="PF13637">
    <property type="entry name" value="Ank_4"/>
    <property type="match status" value="1"/>
</dbReference>
<keyword evidence="2" id="KW-0677">Repeat</keyword>
<feature type="repeat" description="TPR" evidence="9">
    <location>
        <begin position="1286"/>
        <end position="1319"/>
    </location>
</feature>
<dbReference type="PROSITE" id="PS50088">
    <property type="entry name" value="ANK_REPEAT"/>
    <property type="match status" value="6"/>
</dbReference>
<comment type="similarity">
    <text evidence="7">Belongs to the TANC family.</text>
</comment>
<feature type="compositionally biased region" description="Low complexity" evidence="10">
    <location>
        <begin position="171"/>
        <end position="192"/>
    </location>
</feature>
<dbReference type="InterPro" id="IPR011990">
    <property type="entry name" value="TPR-like_helical_dom_sf"/>
</dbReference>
<evidence type="ECO:0000313" key="14">
    <source>
        <dbReference type="Proteomes" id="UP000694412"/>
    </source>
</evidence>
<dbReference type="PANTHER" id="PTHR24166">
    <property type="entry name" value="ROLLING PEBBLES, ISOFORM B"/>
    <property type="match status" value="1"/>
</dbReference>
<feature type="compositionally biased region" description="Basic and acidic residues" evidence="10">
    <location>
        <begin position="8"/>
        <end position="21"/>
    </location>
</feature>
<feature type="repeat" description="ANK" evidence="8">
    <location>
        <begin position="1108"/>
        <end position="1140"/>
    </location>
</feature>
<feature type="region of interest" description="Disordered" evidence="10">
    <location>
        <begin position="1673"/>
        <end position="1766"/>
    </location>
</feature>
<dbReference type="RefSeq" id="XP_015724795.1">
    <property type="nucleotide sequence ID" value="XM_015869309.2"/>
</dbReference>
<feature type="domain" description="TANC1/2-like AAA+ ATPase lid" evidence="11">
    <location>
        <begin position="644"/>
        <end position="739"/>
    </location>
</feature>
<feature type="region of interest" description="Disordered" evidence="10">
    <location>
        <begin position="1601"/>
        <end position="1652"/>
    </location>
</feature>
<dbReference type="FunFam" id="1.25.40.20:FF:000036">
    <property type="entry name" value="protein TANC2 isoform X2"/>
    <property type="match status" value="1"/>
</dbReference>
<dbReference type="GeneID" id="107317072"/>
<dbReference type="GO" id="GO:0030425">
    <property type="term" value="C:dendrite"/>
    <property type="evidence" value="ECO:0007669"/>
    <property type="project" value="Ensembl"/>
</dbReference>
<keyword evidence="1" id="KW-0597">Phosphoprotein</keyword>
<dbReference type="Ensembl" id="ENSCJPT00005036269.1">
    <property type="protein sequence ID" value="ENSCJPP00005026770.1"/>
    <property type="gene ID" value="ENSCJPG00005020796.1"/>
</dbReference>
<proteinExistence type="inferred from homology"/>
<keyword evidence="3 9" id="KW-0802">TPR repeat</keyword>
<evidence type="ECO:0000313" key="13">
    <source>
        <dbReference type="Ensembl" id="ENSCJPP00005026770.1"/>
    </source>
</evidence>
<evidence type="ECO:0000259" key="12">
    <source>
        <dbReference type="Pfam" id="PF25521"/>
    </source>
</evidence>
<evidence type="ECO:0000256" key="10">
    <source>
        <dbReference type="SAM" id="MobiDB-lite"/>
    </source>
</evidence>
<dbReference type="Pfam" id="PF25521">
    <property type="entry name" value="WHD_TANC1"/>
    <property type="match status" value="1"/>
</dbReference>
<dbReference type="GO" id="GO:0043025">
    <property type="term" value="C:neuronal cell body"/>
    <property type="evidence" value="ECO:0007669"/>
    <property type="project" value="Ensembl"/>
</dbReference>
<feature type="compositionally biased region" description="Basic and acidic residues" evidence="10">
    <location>
        <begin position="234"/>
        <end position="249"/>
    </location>
</feature>
<dbReference type="PRINTS" id="PR01415">
    <property type="entry name" value="ANKYRIN"/>
</dbReference>
<evidence type="ECO:0000256" key="1">
    <source>
        <dbReference type="ARBA" id="ARBA00022553"/>
    </source>
</evidence>
<feature type="repeat" description="ANK" evidence="8">
    <location>
        <begin position="1075"/>
        <end position="1107"/>
    </location>
</feature>
<feature type="region of interest" description="Disordered" evidence="10">
    <location>
        <begin position="1"/>
        <end position="134"/>
    </location>
</feature>
<dbReference type="Pfam" id="PF25520">
    <property type="entry name" value="AAA_lid_TANC1"/>
    <property type="match status" value="1"/>
</dbReference>
<reference evidence="13" key="1">
    <citation type="submission" date="2015-11" db="EMBL/GenBank/DDBJ databases">
        <authorList>
            <consortium name="International Coturnix japonica Genome Analysis Consortium"/>
            <person name="Warren W."/>
            <person name="Burt D.W."/>
            <person name="Antin P.B."/>
            <person name="Lanford R."/>
            <person name="Gros J."/>
            <person name="Wilson R.K."/>
        </authorList>
    </citation>
    <scope>NUCLEOTIDE SEQUENCE [LARGE SCALE GENOMIC DNA]</scope>
</reference>
<feature type="compositionally biased region" description="Polar residues" evidence="10">
    <location>
        <begin position="1737"/>
        <end position="1764"/>
    </location>
</feature>
<sequence length="1827" mass="199824">MLKAVLKKSREGGKGSKKEPAGDFSPENALQSVAASGHSADLPTGIQPVPGDAYRMNLAKGVSMSLPSSPLLPRQSYLMQSRSNKKSPGPIRKAKYVESPRVPGEAILLRKQSEQEEPCQNAKPDKDSSCSPAAQELMTRLGFLLGEGIPTSAHLEEKNESMCTIASQGVSPCSTLTSSTTSPSTDSPCSTLNSCTGKAAANKGSPCETMRSPSSTLESKDSGIIATVTSSSENDDRSGSSLEWSKDGSLRAGAHRGIGHDRRTDNCSPVAEEEAVGSAENVPKEVPTGEGPVPYSQSSGSLIMPRPNSVAATSSTKLEDLSYLDGQRNTPLRTSIRLPWHNTAGGRVQQENKARFVTYKPQDILLKPLLFEVPSITTDSVFVGREWLFQAIEEKLKNTGLAESRGTVITGNVGFGKTAIISRLVALSCHGSRMRQIASNSPNSSPQSSDSRQEIPLSQVHLSAPPPSGTYTMKTMNCPGTPDNQTQAGDSVKRLASKVVAYHYCQADNTYTCLVPEFVHSIAALLCRSSQLTAYKDLLIKEPHLQSMLSLRSCVQDPAAAFKRGVLEPLSNLRKEQKIPDEDFIILIDGLNEAEFHKPDYGDTISSFISKIICKFPPWLKLIVTVRTNFQEVVSSLPFVTISLDDFPDNKEIHGDLSAYIQYRINNSQEIINNISLNGKADAAIIGKVSNHLIMRSLGSYLYLKLTLDLFQKGHLVIKSASYKVVPVSLSELYLLQCNMKFMTNSAFERALPILNVALASLHPMTDEQIFQAINAGQINGEQQWEDFSQRMEALSCFLIKRRDKTRMFCHPSFREWLVWRADGENTDFLCEPRNGHALLAFMFSRQEGKLNRQQTMELGHHILKAHIFKGLSKRTGISSSHLQALWIGYSADGLSAALASLRNIYTPNVKVSRLLISAGANVNYKTEVLNNAPVLCVQSHLGHEEVVTLLLEFGAAIDGTSENGMTPLCYAAAAGHMNIVSLLCKKGAKADYLDKKGQCALVHSALRGHCDILEYLLNVVWIASSQEQNSLRKSQALQQSLTAASSMGHCQVVCYILAIEKEYEVDINVVDALWGETALTAAAGRGKLEVCEFLLDRGAAVSTANRRGVLPLFCAVRQGHWQIAKLLLKHGADVNLSDKQGRTPLMVASCEGHLSTVEFLLSAGATISSLDKEGLSALGWACLKGHREVVQYLVEKGATVDQTDKNGRTPLDLAAFYGDADIVQYLVEKGAMIEHVDHSGMRPLDRAIGCRNTSVVVMLLRKGAKLGNAAWAMATSKPDILIILLQKLMEEGNMLYKKGKMKEAAQRYQYALRKFPREGFGEEMKAFNEMRVSLYLNLSRCRRKTNDFGMAEEFATKALDLKPKSYEAYYARARAKRNSRKLLAALADLHEATKLCPTNQEIKRLLARVEEECKQFQRMQQQKHQCPQSGQQINNSDNEEEGVTQGVNENFQLQENEEEPPHPDESVSSPQRMQHPLAAPSHTRNLQDSVQQKARPVSPQGRAGAKYLREPGLVMQPTKQAQIVKTNQHLSSIQPGSKLGSNQCNTKTQSPFQHLSQSPVPVRHSKIQHLDGTGTFSPGSASTGVSSELYSEKFTSSQCSHSQHSFAKKSKTTDPSPAQFQMNFSEGRQQSPVPSTVSSSSPPGSMILAGSTSSLTSVSSFADGIKGPDVRIKESKVNPVHGTAAEHRTRNTPFMGIMDKTARFQQQSQSSRSWHSQASDGSSTNVSSGSTLSSNFEQSSVKHSQTKTSSTAAAPGESNQNGMQAKVHEELQCQTAAYCQDKRAPKPVLHLYPDAPSKQHSHISKEGHLSHVTSTKPKRSFIESNV</sequence>
<reference evidence="13" key="3">
    <citation type="submission" date="2025-09" db="UniProtKB">
        <authorList>
            <consortium name="Ensembl"/>
        </authorList>
    </citation>
    <scope>IDENTIFICATION</scope>
</reference>
<dbReference type="OrthoDB" id="5958958at2759"/>
<evidence type="ECO:0000256" key="2">
    <source>
        <dbReference type="ARBA" id="ARBA00022737"/>
    </source>
</evidence>
<dbReference type="PANTHER" id="PTHR24166:SF23">
    <property type="entry name" value="PROTEIN TANC1"/>
    <property type="match status" value="1"/>
</dbReference>
<dbReference type="InterPro" id="IPR050889">
    <property type="entry name" value="Dendritic_Spine_Reg/Scaffold"/>
</dbReference>
<evidence type="ECO:0000256" key="5">
    <source>
        <dbReference type="ARBA" id="ARBA00023043"/>
    </source>
</evidence>
<feature type="repeat" description="ANK" evidence="8">
    <location>
        <begin position="1207"/>
        <end position="1239"/>
    </location>
</feature>
<dbReference type="GO" id="GO:0097062">
    <property type="term" value="P:dendritic spine maintenance"/>
    <property type="evidence" value="ECO:0007669"/>
    <property type="project" value="Ensembl"/>
</dbReference>
<dbReference type="InterPro" id="IPR058018">
    <property type="entry name" value="AAA_lid_TANC1/2"/>
</dbReference>
<feature type="compositionally biased region" description="Low complexity" evidence="10">
    <location>
        <begin position="1632"/>
        <end position="1652"/>
    </location>
</feature>
<evidence type="ECO:0000256" key="6">
    <source>
        <dbReference type="ARBA" id="ARBA00034110"/>
    </source>
</evidence>
<dbReference type="SMART" id="SM00028">
    <property type="entry name" value="TPR"/>
    <property type="match status" value="3"/>
</dbReference>